<dbReference type="Pfam" id="PF21205">
    <property type="entry name" value="Rep3_C"/>
    <property type="match status" value="1"/>
</dbReference>
<dbReference type="InterPro" id="IPR000525">
    <property type="entry name" value="Initiator_Rep_WH1"/>
</dbReference>
<gene>
    <name evidence="3" type="ORF">NP7_08775</name>
</gene>
<evidence type="ECO:0000256" key="1">
    <source>
        <dbReference type="ARBA" id="ARBA00038283"/>
    </source>
</evidence>
<dbReference type="GO" id="GO:0006270">
    <property type="term" value="P:DNA replication initiation"/>
    <property type="evidence" value="ECO:0007669"/>
    <property type="project" value="InterPro"/>
</dbReference>
<evidence type="ECO:0000313" key="4">
    <source>
        <dbReference type="Proteomes" id="UP000229340"/>
    </source>
</evidence>
<dbReference type="InterPro" id="IPR036390">
    <property type="entry name" value="WH_DNA-bd_sf"/>
</dbReference>
<protein>
    <recommendedName>
        <fullName evidence="2">Initiator Rep protein WH1 domain-containing protein</fullName>
    </recommendedName>
</protein>
<dbReference type="SUPFAM" id="SSF46785">
    <property type="entry name" value="Winged helix' DNA-binding domain"/>
    <property type="match status" value="2"/>
</dbReference>
<reference evidence="4" key="1">
    <citation type="submission" date="2017-11" db="EMBL/GenBank/DDBJ databases">
        <title>Complete genome sequence of Moraxella osloensis NP7 isolated from human skin.</title>
        <authorList>
            <person name="Lee K."/>
            <person name="Lim J.Y."/>
            <person name="Hwang I."/>
        </authorList>
    </citation>
    <scope>NUCLEOTIDE SEQUENCE [LARGE SCALE GENOMIC DNA]</scope>
    <source>
        <strain evidence="4">NP7</strain>
    </source>
</reference>
<dbReference type="Proteomes" id="UP000229340">
    <property type="component" value="Chromosome"/>
</dbReference>
<name>A0A2D2LWE8_FAUOS</name>
<proteinExistence type="inferred from homology"/>
<dbReference type="Pfam" id="PF01051">
    <property type="entry name" value="Rep3_N"/>
    <property type="match status" value="1"/>
</dbReference>
<sequence length="342" mass="39123">MLSKNVSELNFYGRGNSQIMITKSNTLIEAGYDLTFAEHDLMTLAVNKLHKEKTGGKQVMISAKEFAAANNVSDNYAYQTLKEAANTLGNKKLKFTLYLDLTRHTEKEEDKLTVIKPNHSHFTTLRAEYNWLQGISYQDQLGYIILHFSDPLAFLIERTNEAYTKYDYVKTIEFTGCSSKRLYELVKKWQDIRKVPAMSVFEWKEFFGVADKYPQISEFKRRVLEPAIEQINKQGEFKLTLRTTKTGRSISHFAIAIKSVKSKFESANSGATASIQQIKTLTPIQANKFAKLLANDNNFGGKFARSGESMNEFINRLSNELQKDAKKIADYLPFLKKCGFKF</sequence>
<dbReference type="AlphaFoldDB" id="A0A2D2LWE8"/>
<dbReference type="Gene3D" id="1.10.10.10">
    <property type="entry name" value="Winged helix-like DNA-binding domain superfamily/Winged helix DNA-binding domain"/>
    <property type="match status" value="2"/>
</dbReference>
<organism evidence="3 4">
    <name type="scientific">Faucicola osloensis</name>
    <name type="common">Moraxella osloensis</name>
    <dbReference type="NCBI Taxonomy" id="34062"/>
    <lineage>
        <taxon>Bacteria</taxon>
        <taxon>Pseudomonadati</taxon>
        <taxon>Pseudomonadota</taxon>
        <taxon>Gammaproteobacteria</taxon>
        <taxon>Moraxellales</taxon>
        <taxon>Moraxellaceae</taxon>
        <taxon>Faucicola</taxon>
    </lineage>
</organism>
<dbReference type="EMBL" id="CP024443">
    <property type="protein sequence ID" value="ATR79333.1"/>
    <property type="molecule type" value="Genomic_DNA"/>
</dbReference>
<accession>A0A2D2LWE8</accession>
<feature type="domain" description="Initiator Rep protein WH1" evidence="2">
    <location>
        <begin position="21"/>
        <end position="187"/>
    </location>
</feature>
<evidence type="ECO:0000259" key="2">
    <source>
        <dbReference type="Pfam" id="PF01051"/>
    </source>
</evidence>
<comment type="similarity">
    <text evidence="1">Belongs to the initiator RepB protein family.</text>
</comment>
<dbReference type="InterPro" id="IPR036388">
    <property type="entry name" value="WH-like_DNA-bd_sf"/>
</dbReference>
<evidence type="ECO:0000313" key="3">
    <source>
        <dbReference type="EMBL" id="ATR79333.1"/>
    </source>
</evidence>
<dbReference type="GO" id="GO:0003887">
    <property type="term" value="F:DNA-directed DNA polymerase activity"/>
    <property type="evidence" value="ECO:0007669"/>
    <property type="project" value="InterPro"/>
</dbReference>